<dbReference type="KEGG" id="pgri:PgNI_08178"/>
<keyword evidence="2" id="KW-1185">Reference proteome</keyword>
<comment type="similarity">
    <text evidence="1">Belongs to the protease inhibitor I9 family.</text>
</comment>
<proteinExistence type="inferred from homology"/>
<dbReference type="PANTHER" id="PTHR28288">
    <property type="entry name" value="PROTEASE B INHIBITOR 2"/>
    <property type="match status" value="1"/>
</dbReference>
<dbReference type="GO" id="GO:0004866">
    <property type="term" value="F:endopeptidase inhibitor activity"/>
    <property type="evidence" value="ECO:0007669"/>
    <property type="project" value="UniProtKB-ARBA"/>
</dbReference>
<protein>
    <recommendedName>
        <fullName evidence="4">Inhibitor I9 domain-containing protein</fullName>
    </recommendedName>
</protein>
<dbReference type="PANTHER" id="PTHR28288:SF1">
    <property type="entry name" value="INHIBITOR I9 DOMAIN-CONTAINING PROTEIN"/>
    <property type="match status" value="1"/>
</dbReference>
<dbReference type="Gene3D" id="3.30.70.80">
    <property type="entry name" value="Peptidase S8 propeptide/proteinase inhibitor I9"/>
    <property type="match status" value="1"/>
</dbReference>
<evidence type="ECO:0000313" key="3">
    <source>
        <dbReference type="RefSeq" id="XP_030978868.1"/>
    </source>
</evidence>
<sequence>MLVPLTLHPHHLPDAPSVTTTSINATVYLPTYLSHLHKVNFSWIEINNLYDPSTSTPEPSSLSLKSPLNSGKMKLSAYVIAALTLVSTGLAVEVKKQVIVTYPSDTPDSVIQAAKDKITESGGVVTHSYDIIKGFSATVGESMLNSMSTEDAQYKPTVEEEQILSIYGDA</sequence>
<dbReference type="InterPro" id="IPR037045">
    <property type="entry name" value="S8pro/Inhibitor_I9_sf"/>
</dbReference>
<dbReference type="Proteomes" id="UP000515153">
    <property type="component" value="Chromosome V"/>
</dbReference>
<dbReference type="OrthoDB" id="3888684at2759"/>
<dbReference type="SUPFAM" id="SSF54897">
    <property type="entry name" value="Protease propeptides/inhibitors"/>
    <property type="match status" value="1"/>
</dbReference>
<dbReference type="GO" id="GO:0042144">
    <property type="term" value="P:vacuole fusion, non-autophagic"/>
    <property type="evidence" value="ECO:0007669"/>
    <property type="project" value="TreeGrafter"/>
</dbReference>
<evidence type="ECO:0008006" key="4">
    <source>
        <dbReference type="Google" id="ProtNLM"/>
    </source>
</evidence>
<dbReference type="RefSeq" id="XP_030978868.1">
    <property type="nucleotide sequence ID" value="XM_031128177.1"/>
</dbReference>
<organism evidence="2 3">
    <name type="scientific">Pyricularia grisea</name>
    <name type="common">Crabgrass-specific blast fungus</name>
    <name type="synonym">Magnaporthe grisea</name>
    <dbReference type="NCBI Taxonomy" id="148305"/>
    <lineage>
        <taxon>Eukaryota</taxon>
        <taxon>Fungi</taxon>
        <taxon>Dikarya</taxon>
        <taxon>Ascomycota</taxon>
        <taxon>Pezizomycotina</taxon>
        <taxon>Sordariomycetes</taxon>
        <taxon>Sordariomycetidae</taxon>
        <taxon>Magnaporthales</taxon>
        <taxon>Pyriculariaceae</taxon>
        <taxon>Pyricularia</taxon>
    </lineage>
</organism>
<accession>A0A6P8AVC4</accession>
<reference evidence="3" key="3">
    <citation type="submission" date="2025-08" db="UniProtKB">
        <authorList>
            <consortium name="RefSeq"/>
        </authorList>
    </citation>
    <scope>IDENTIFICATION</scope>
    <source>
        <strain evidence="3">NI907</strain>
    </source>
</reference>
<reference evidence="2 3" key="1">
    <citation type="journal article" date="2019" name="Mol. Biol. Evol.">
        <title>Blast fungal genomes show frequent chromosomal changes, gene gains and losses, and effector gene turnover.</title>
        <authorList>
            <person name="Gomez Luciano L.B."/>
            <person name="Jason Tsai I."/>
            <person name="Chuma I."/>
            <person name="Tosa Y."/>
            <person name="Chen Y.H."/>
            <person name="Li J.Y."/>
            <person name="Li M.Y."/>
            <person name="Jade Lu M.Y."/>
            <person name="Nakayashiki H."/>
            <person name="Li W.H."/>
        </authorList>
    </citation>
    <scope>NUCLEOTIDE SEQUENCE [LARGE SCALE GENOMIC DNA]</scope>
    <source>
        <strain evidence="2 3">NI907</strain>
    </source>
</reference>
<dbReference type="GeneID" id="41963086"/>
<dbReference type="InterPro" id="IPR052471">
    <property type="entry name" value="PBI_I9"/>
</dbReference>
<reference evidence="3" key="2">
    <citation type="submission" date="2019-10" db="EMBL/GenBank/DDBJ databases">
        <authorList>
            <consortium name="NCBI Genome Project"/>
        </authorList>
    </citation>
    <scope>NUCLEOTIDE SEQUENCE</scope>
    <source>
        <strain evidence="3">NI907</strain>
    </source>
</reference>
<dbReference type="FunFam" id="3.30.70.80:FF:000005">
    <property type="entry name" value="Proteinase inhibitor I2B"/>
    <property type="match status" value="1"/>
</dbReference>
<dbReference type="AlphaFoldDB" id="A0A6P8AVC4"/>
<gene>
    <name evidence="3" type="ORF">PgNI_08178</name>
</gene>
<name>A0A6P8AVC4_PYRGI</name>
<evidence type="ECO:0000256" key="1">
    <source>
        <dbReference type="ARBA" id="ARBA00038069"/>
    </source>
</evidence>
<evidence type="ECO:0000313" key="2">
    <source>
        <dbReference type="Proteomes" id="UP000515153"/>
    </source>
</evidence>